<keyword evidence="2" id="KW-0732">Signal</keyword>
<dbReference type="Pfam" id="PF19127">
    <property type="entry name" value="Choline_bind_3"/>
    <property type="match status" value="1"/>
</dbReference>
<reference evidence="3" key="2">
    <citation type="submission" date="2021-04" db="EMBL/GenBank/DDBJ databases">
        <authorList>
            <person name="Gilroy R."/>
        </authorList>
    </citation>
    <scope>NUCLEOTIDE SEQUENCE</scope>
    <source>
        <strain evidence="3">CHK188-4685</strain>
    </source>
</reference>
<dbReference type="Gene3D" id="2.10.270.10">
    <property type="entry name" value="Cholin Binding"/>
    <property type="match status" value="1"/>
</dbReference>
<evidence type="ECO:0000313" key="3">
    <source>
        <dbReference type="EMBL" id="HJB08687.1"/>
    </source>
</evidence>
<dbReference type="Proteomes" id="UP000886804">
    <property type="component" value="Unassembled WGS sequence"/>
</dbReference>
<dbReference type="AlphaFoldDB" id="A0A9D2L9V0"/>
<accession>A0A9D2L9V0</accession>
<dbReference type="SUPFAM" id="SSF69360">
    <property type="entry name" value="Cell wall binding repeat"/>
    <property type="match status" value="1"/>
</dbReference>
<organism evidence="3 4">
    <name type="scientific">Candidatus Enterocloster faecavium</name>
    <dbReference type="NCBI Taxonomy" id="2838560"/>
    <lineage>
        <taxon>Bacteria</taxon>
        <taxon>Bacillati</taxon>
        <taxon>Bacillota</taxon>
        <taxon>Clostridia</taxon>
        <taxon>Lachnospirales</taxon>
        <taxon>Lachnospiraceae</taxon>
        <taxon>Enterocloster</taxon>
    </lineage>
</organism>
<dbReference type="InterPro" id="IPR018337">
    <property type="entry name" value="Cell_wall/Cho-bd_repeat"/>
</dbReference>
<evidence type="ECO:0000256" key="1">
    <source>
        <dbReference type="ARBA" id="ARBA00022737"/>
    </source>
</evidence>
<name>A0A9D2L9V0_9FIRM</name>
<protein>
    <recommendedName>
        <fullName evidence="5">N-acetylmuramoyl-L-alanine amidase family protein</fullName>
    </recommendedName>
</protein>
<dbReference type="EMBL" id="DWYS01000148">
    <property type="protein sequence ID" value="HJB08687.1"/>
    <property type="molecule type" value="Genomic_DNA"/>
</dbReference>
<sequence>MIRKHWFSRFCSLALTGILSLGCAGTALASDAGAAAGSQDLPFEVVLDLNTRQQPVYDGFSQYVNAFRVSEEDTFHIASDSSDVDLSQASMDYLVITYDEEGTQISQECTVYGLEIGTHYPVVRPETVSREKAAGTLYGTLDRCYTIRFNYGDEQESLYFQVLPQSEAAQYKNLILGKWEKDSTGTRYLYNGQYLKSWALINGQWYLFGDDGYLLRNWQQYKGDWYYLDRSSGRMMVNCTIDGYEIGEDGIADRE</sequence>
<evidence type="ECO:0000256" key="2">
    <source>
        <dbReference type="SAM" id="SignalP"/>
    </source>
</evidence>
<dbReference type="PROSITE" id="PS51257">
    <property type="entry name" value="PROKAR_LIPOPROTEIN"/>
    <property type="match status" value="1"/>
</dbReference>
<reference evidence="3" key="1">
    <citation type="journal article" date="2021" name="PeerJ">
        <title>Extensive microbial diversity within the chicken gut microbiome revealed by metagenomics and culture.</title>
        <authorList>
            <person name="Gilroy R."/>
            <person name="Ravi A."/>
            <person name="Getino M."/>
            <person name="Pursley I."/>
            <person name="Horton D.L."/>
            <person name="Alikhan N.F."/>
            <person name="Baker D."/>
            <person name="Gharbi K."/>
            <person name="Hall N."/>
            <person name="Watson M."/>
            <person name="Adriaenssens E.M."/>
            <person name="Foster-Nyarko E."/>
            <person name="Jarju S."/>
            <person name="Secka A."/>
            <person name="Antonio M."/>
            <person name="Oren A."/>
            <person name="Chaudhuri R.R."/>
            <person name="La Ragione R."/>
            <person name="Hildebrand F."/>
            <person name="Pallen M.J."/>
        </authorList>
    </citation>
    <scope>NUCLEOTIDE SEQUENCE</scope>
    <source>
        <strain evidence="3">CHK188-4685</strain>
    </source>
</reference>
<feature type="chain" id="PRO_5039109629" description="N-acetylmuramoyl-L-alanine amidase family protein" evidence="2">
    <location>
        <begin position="30"/>
        <end position="255"/>
    </location>
</feature>
<keyword evidence="1" id="KW-0677">Repeat</keyword>
<proteinExistence type="predicted"/>
<evidence type="ECO:0008006" key="5">
    <source>
        <dbReference type="Google" id="ProtNLM"/>
    </source>
</evidence>
<comment type="caution">
    <text evidence="3">The sequence shown here is derived from an EMBL/GenBank/DDBJ whole genome shotgun (WGS) entry which is preliminary data.</text>
</comment>
<gene>
    <name evidence="3" type="ORF">H9716_12630</name>
</gene>
<evidence type="ECO:0000313" key="4">
    <source>
        <dbReference type="Proteomes" id="UP000886804"/>
    </source>
</evidence>
<feature type="signal peptide" evidence="2">
    <location>
        <begin position="1"/>
        <end position="29"/>
    </location>
</feature>